<dbReference type="InterPro" id="IPR012932">
    <property type="entry name" value="VKOR"/>
</dbReference>
<keyword evidence="9" id="KW-0676">Redox-active center</keyword>
<feature type="domain" description="Vitamin K epoxide reductase" evidence="11">
    <location>
        <begin position="38"/>
        <end position="175"/>
    </location>
</feature>
<dbReference type="EMBL" id="JAJKFW010000062">
    <property type="protein sequence ID" value="MCC9644905.1"/>
    <property type="molecule type" value="Genomic_DNA"/>
</dbReference>
<feature type="transmembrane region" description="Helical" evidence="10">
    <location>
        <begin position="125"/>
        <end position="143"/>
    </location>
</feature>
<dbReference type="Proteomes" id="UP001430306">
    <property type="component" value="Unassembled WGS sequence"/>
</dbReference>
<evidence type="ECO:0000313" key="12">
    <source>
        <dbReference type="EMBL" id="MCC9644905.1"/>
    </source>
</evidence>
<feature type="transmembrane region" description="Helical" evidence="10">
    <location>
        <begin position="149"/>
        <end position="172"/>
    </location>
</feature>
<keyword evidence="7 10" id="KW-0472">Membrane</keyword>
<proteinExistence type="inferred from homology"/>
<dbReference type="PANTHER" id="PTHR34573">
    <property type="entry name" value="VKC DOMAIN-CONTAINING PROTEIN"/>
    <property type="match status" value="1"/>
</dbReference>
<evidence type="ECO:0000256" key="3">
    <source>
        <dbReference type="ARBA" id="ARBA00022692"/>
    </source>
</evidence>
<dbReference type="InterPro" id="IPR036249">
    <property type="entry name" value="Thioredoxin-like_sf"/>
</dbReference>
<reference evidence="12" key="1">
    <citation type="submission" date="2021-11" db="EMBL/GenBank/DDBJ databases">
        <title>Genome sequence.</title>
        <authorList>
            <person name="Sun Q."/>
        </authorList>
    </citation>
    <scope>NUCLEOTIDE SEQUENCE</scope>
    <source>
        <strain evidence="12">JC740</strain>
    </source>
</reference>
<feature type="transmembrane region" description="Helical" evidence="10">
    <location>
        <begin position="92"/>
        <end position="113"/>
    </location>
</feature>
<evidence type="ECO:0000259" key="11">
    <source>
        <dbReference type="SMART" id="SM00756"/>
    </source>
</evidence>
<feature type="transmembrane region" description="Helical" evidence="10">
    <location>
        <begin position="184"/>
        <end position="203"/>
    </location>
</feature>
<evidence type="ECO:0000256" key="5">
    <source>
        <dbReference type="ARBA" id="ARBA00022989"/>
    </source>
</evidence>
<dbReference type="PANTHER" id="PTHR34573:SF1">
    <property type="entry name" value="VITAMIN K EPOXIDE REDUCTASE DOMAIN-CONTAINING PROTEIN"/>
    <property type="match status" value="1"/>
</dbReference>
<dbReference type="RefSeq" id="WP_230276574.1">
    <property type="nucleotide sequence ID" value="NZ_JAJKFW010000062.1"/>
</dbReference>
<evidence type="ECO:0000313" key="13">
    <source>
        <dbReference type="Proteomes" id="UP001430306"/>
    </source>
</evidence>
<evidence type="ECO:0000256" key="7">
    <source>
        <dbReference type="ARBA" id="ARBA00023136"/>
    </source>
</evidence>
<keyword evidence="13" id="KW-1185">Reference proteome</keyword>
<evidence type="ECO:0000256" key="4">
    <source>
        <dbReference type="ARBA" id="ARBA00022719"/>
    </source>
</evidence>
<dbReference type="Pfam" id="PF13462">
    <property type="entry name" value="Thioredoxin_4"/>
    <property type="match status" value="1"/>
</dbReference>
<feature type="transmembrane region" description="Helical" evidence="10">
    <location>
        <begin position="43"/>
        <end position="61"/>
    </location>
</feature>
<evidence type="ECO:0000256" key="9">
    <source>
        <dbReference type="ARBA" id="ARBA00023284"/>
    </source>
</evidence>
<evidence type="ECO:0000256" key="2">
    <source>
        <dbReference type="ARBA" id="ARBA00006214"/>
    </source>
</evidence>
<dbReference type="PROSITE" id="PS00194">
    <property type="entry name" value="THIOREDOXIN_1"/>
    <property type="match status" value="1"/>
</dbReference>
<sequence length="492" mass="52583">MATADYHSSASHALPNLQNTAANWRGSRSTGVNWRSIRWNVKWLMIACSVVALASSSYLAWSSFTSSPVAGCSGGELFDCGHVLHSRWSKVASIPVSVPAILTHVAMISLLLLRPTSATWKKVRWGAIGVVALTAGGAALWFLGLQVFALGHLCPYCMVAHFAGLILAGAFLYARPLQTPSLRWLGAISAAGLFTMIGLQLAAETPETFEVIEYTESSEVFAAPGAAPAESDAGDDAGTNELFAPPSSVSSLNEQREPEKLVSDVIATVSNFDAGAFAMAMVNPATLLSAEVTAETSAEAEPKTAQILGGVRLSTKDWPLIGNPEADMVFVEMFDYTCPHCQRTHAALEAAREHFGDRLAVMAFPVPLDGQCNPAIKSTGAMHREACDLAKLAVAVWMVDREKFGEFHAYLFESKPNHSQALSQASKLVDEAKLKSTLAGKTPSEYIAKHIQLYQRAGSGTIPKLLFPKTTTVGAVESSQSMIRLIEQNLGG</sequence>
<dbReference type="InterPro" id="IPR017937">
    <property type="entry name" value="Thioredoxin_CS"/>
</dbReference>
<keyword evidence="6" id="KW-0560">Oxidoreductase</keyword>
<keyword evidence="8" id="KW-1015">Disulfide bond</keyword>
<evidence type="ECO:0000256" key="10">
    <source>
        <dbReference type="SAM" id="Phobius"/>
    </source>
</evidence>
<name>A0ABS8NMX2_9BACT</name>
<evidence type="ECO:0000256" key="6">
    <source>
        <dbReference type="ARBA" id="ARBA00023002"/>
    </source>
</evidence>
<dbReference type="Gene3D" id="3.40.30.10">
    <property type="entry name" value="Glutaredoxin"/>
    <property type="match status" value="1"/>
</dbReference>
<keyword evidence="3 10" id="KW-0812">Transmembrane</keyword>
<comment type="similarity">
    <text evidence="2">Belongs to the VKOR family.</text>
</comment>
<protein>
    <submittedName>
        <fullName evidence="12">Thioredoxin domain-containing protein</fullName>
    </submittedName>
</protein>
<gene>
    <name evidence="12" type="ORF">LOC71_21725</name>
</gene>
<evidence type="ECO:0000256" key="1">
    <source>
        <dbReference type="ARBA" id="ARBA00004141"/>
    </source>
</evidence>
<dbReference type="InterPro" id="IPR038354">
    <property type="entry name" value="VKOR_sf"/>
</dbReference>
<keyword evidence="5 10" id="KW-1133">Transmembrane helix</keyword>
<dbReference type="SUPFAM" id="SSF52833">
    <property type="entry name" value="Thioredoxin-like"/>
    <property type="match status" value="1"/>
</dbReference>
<accession>A0ABS8NMX2</accession>
<organism evidence="12 13">
    <name type="scientific">Rhodopirellula halodulae</name>
    <dbReference type="NCBI Taxonomy" id="2894198"/>
    <lineage>
        <taxon>Bacteria</taxon>
        <taxon>Pseudomonadati</taxon>
        <taxon>Planctomycetota</taxon>
        <taxon>Planctomycetia</taxon>
        <taxon>Pirellulales</taxon>
        <taxon>Pirellulaceae</taxon>
        <taxon>Rhodopirellula</taxon>
    </lineage>
</organism>
<dbReference type="SMART" id="SM00756">
    <property type="entry name" value="VKc"/>
    <property type="match status" value="1"/>
</dbReference>
<dbReference type="InterPro" id="IPR012336">
    <property type="entry name" value="Thioredoxin-like_fold"/>
</dbReference>
<dbReference type="Gene3D" id="1.20.1440.130">
    <property type="entry name" value="VKOR domain"/>
    <property type="match status" value="1"/>
</dbReference>
<comment type="caution">
    <text evidence="12">The sequence shown here is derived from an EMBL/GenBank/DDBJ whole genome shotgun (WGS) entry which is preliminary data.</text>
</comment>
<dbReference type="CDD" id="cd10546">
    <property type="entry name" value="VKOR"/>
    <property type="match status" value="1"/>
</dbReference>
<comment type="subcellular location">
    <subcellularLocation>
        <location evidence="1">Membrane</location>
        <topology evidence="1">Multi-pass membrane protein</topology>
    </subcellularLocation>
</comment>
<keyword evidence="4" id="KW-0874">Quinone</keyword>
<evidence type="ECO:0000256" key="8">
    <source>
        <dbReference type="ARBA" id="ARBA00023157"/>
    </source>
</evidence>
<dbReference type="Pfam" id="PF07884">
    <property type="entry name" value="VKOR"/>
    <property type="match status" value="1"/>
</dbReference>